<dbReference type="PROSITE" id="PS50297">
    <property type="entry name" value="ANK_REP_REGION"/>
    <property type="match status" value="1"/>
</dbReference>
<organism evidence="41 42">
    <name type="scientific">Clunio marinus</name>
    <dbReference type="NCBI Taxonomy" id="568069"/>
    <lineage>
        <taxon>Eukaryota</taxon>
        <taxon>Metazoa</taxon>
        <taxon>Ecdysozoa</taxon>
        <taxon>Arthropoda</taxon>
        <taxon>Hexapoda</taxon>
        <taxon>Insecta</taxon>
        <taxon>Pterygota</taxon>
        <taxon>Neoptera</taxon>
        <taxon>Endopterygota</taxon>
        <taxon>Diptera</taxon>
        <taxon>Nematocera</taxon>
        <taxon>Chironomoidea</taxon>
        <taxon>Chironomidae</taxon>
        <taxon>Clunio</taxon>
    </lineage>
</organism>
<dbReference type="InterPro" id="IPR009060">
    <property type="entry name" value="UBA-like_sf"/>
</dbReference>
<dbReference type="Gene3D" id="1.10.220.150">
    <property type="entry name" value="Arf GTPase activating protein"/>
    <property type="match status" value="1"/>
</dbReference>
<keyword evidence="24" id="KW-0496">Mitochondrion</keyword>
<dbReference type="Pfam" id="PF00018">
    <property type="entry name" value="SH3_1"/>
    <property type="match status" value="1"/>
</dbReference>
<dbReference type="InterPro" id="IPR001849">
    <property type="entry name" value="PH_domain"/>
</dbReference>
<evidence type="ECO:0000256" key="29">
    <source>
        <dbReference type="PIRSR" id="PIRSR605027-1"/>
    </source>
</evidence>
<keyword evidence="34" id="KW-0175">Coiled coil</keyword>
<evidence type="ECO:0000259" key="38">
    <source>
        <dbReference type="PROSITE" id="PS50033"/>
    </source>
</evidence>
<evidence type="ECO:0000256" key="20">
    <source>
        <dbReference type="ARBA" id="ARBA00022989"/>
    </source>
</evidence>
<dbReference type="Gene3D" id="1.25.40.20">
    <property type="entry name" value="Ankyrin repeat-containing domain"/>
    <property type="match status" value="1"/>
</dbReference>
<dbReference type="SUPFAM" id="SSF63411">
    <property type="entry name" value="LuxS/MPP-like metallohydrolase"/>
    <property type="match status" value="4"/>
</dbReference>
<dbReference type="SMART" id="SM00553">
    <property type="entry name" value="SEP"/>
    <property type="match status" value="1"/>
</dbReference>
<keyword evidence="17" id="KW-0378">Hydrolase</keyword>
<dbReference type="InterPro" id="IPR002110">
    <property type="entry name" value="Ankyrin_rpt"/>
</dbReference>
<dbReference type="GO" id="GO:0005739">
    <property type="term" value="C:mitochondrion"/>
    <property type="evidence" value="ECO:0007669"/>
    <property type="project" value="UniProtKB-SubCell"/>
</dbReference>
<feature type="region of interest" description="Disordered" evidence="35">
    <location>
        <begin position="2408"/>
        <end position="2430"/>
    </location>
</feature>
<dbReference type="InterPro" id="IPR036028">
    <property type="entry name" value="SH3-like_dom_sf"/>
</dbReference>
<dbReference type="InterPro" id="IPR029071">
    <property type="entry name" value="Ubiquitin-like_domsf"/>
</dbReference>
<dbReference type="PROSITE" id="PS50115">
    <property type="entry name" value="ARFGAP"/>
    <property type="match status" value="1"/>
</dbReference>
<dbReference type="PROSITE" id="PS51399">
    <property type="entry name" value="SEP"/>
    <property type="match status" value="1"/>
</dbReference>
<keyword evidence="11" id="KW-0963">Cytoplasm</keyword>
<dbReference type="SMART" id="SM00105">
    <property type="entry name" value="ArfGap"/>
    <property type="match status" value="1"/>
</dbReference>
<dbReference type="InterPro" id="IPR043593">
    <property type="entry name" value="ASAP"/>
</dbReference>
<feature type="compositionally biased region" description="Low complexity" evidence="35">
    <location>
        <begin position="895"/>
        <end position="909"/>
    </location>
</feature>
<evidence type="ECO:0000259" key="36">
    <source>
        <dbReference type="PROSITE" id="PS50002"/>
    </source>
</evidence>
<dbReference type="Gene3D" id="1.25.40.950">
    <property type="match status" value="1"/>
</dbReference>
<evidence type="ECO:0000256" key="7">
    <source>
        <dbReference type="ARBA" id="ARBA00007575"/>
    </source>
</evidence>
<evidence type="ECO:0000256" key="22">
    <source>
        <dbReference type="ARBA" id="ARBA00023043"/>
    </source>
</evidence>
<evidence type="ECO:0000256" key="2">
    <source>
        <dbReference type="ARBA" id="ARBA00001947"/>
    </source>
</evidence>
<dbReference type="SUPFAM" id="SSF50044">
    <property type="entry name" value="SH3-domain"/>
    <property type="match status" value="1"/>
</dbReference>
<evidence type="ECO:0000256" key="24">
    <source>
        <dbReference type="ARBA" id="ARBA00023128"/>
    </source>
</evidence>
<feature type="domain" description="Arf-GAP" evidence="39">
    <location>
        <begin position="424"/>
        <end position="545"/>
    </location>
</feature>
<dbReference type="InterPro" id="IPR037844">
    <property type="entry name" value="PH_ASAP"/>
</dbReference>
<evidence type="ECO:0000256" key="5">
    <source>
        <dbReference type="ARBA" id="ARBA00004496"/>
    </source>
</evidence>
<reference evidence="41 42" key="1">
    <citation type="submission" date="2015-04" db="EMBL/GenBank/DDBJ databases">
        <authorList>
            <person name="Syromyatnikov M.Y."/>
            <person name="Popov V.N."/>
        </authorList>
    </citation>
    <scope>NUCLEOTIDE SEQUENCE [LARGE SCALE GENOMIC DNA]</scope>
</reference>
<dbReference type="SMART" id="SM00233">
    <property type="entry name" value="PH"/>
    <property type="match status" value="1"/>
</dbReference>
<evidence type="ECO:0000256" key="6">
    <source>
        <dbReference type="ARBA" id="ARBA00004922"/>
    </source>
</evidence>
<dbReference type="InterPro" id="IPR012989">
    <property type="entry name" value="SEP_domain"/>
</dbReference>
<feature type="region of interest" description="Disordered" evidence="35">
    <location>
        <begin position="2507"/>
        <end position="2541"/>
    </location>
</feature>
<feature type="compositionally biased region" description="Low complexity" evidence="35">
    <location>
        <begin position="829"/>
        <end position="855"/>
    </location>
</feature>
<feature type="repeat" description="ANK" evidence="31">
    <location>
        <begin position="632"/>
        <end position="664"/>
    </location>
</feature>
<dbReference type="PANTHER" id="PTHR45854:SF3">
    <property type="entry name" value="ARFGAP WITH SH3 DOMAIN, ANK REPEAT AND PH DOMAIN-CONTAINING PROTEIN"/>
    <property type="match status" value="1"/>
</dbReference>
<evidence type="ECO:0000256" key="25">
    <source>
        <dbReference type="ARBA" id="ARBA00023136"/>
    </source>
</evidence>
<dbReference type="CDD" id="cd00218">
    <property type="entry name" value="GlcAT-I"/>
    <property type="match status" value="1"/>
</dbReference>
<evidence type="ECO:0000256" key="26">
    <source>
        <dbReference type="ARBA" id="ARBA00023180"/>
    </source>
</evidence>
<feature type="domain" description="UBX" evidence="38">
    <location>
        <begin position="2551"/>
        <end position="2628"/>
    </location>
</feature>
<feature type="domain" description="SEP" evidence="40">
    <location>
        <begin position="2433"/>
        <end position="2497"/>
    </location>
</feature>
<sequence>MPALIGVAEFVDETTADYKSPITSTFVSRMNNMRQTISTLEETLEFDREGLTKLKKAAKAIHNSGNIHVDNEMCLVRALERLGNNALSKDEPDIGAAFLKFSVVTKELSALMKTLMQNISNIIMFPVDSFLKSELRGQRGEMKRPFDKAAKDYDSKFLKIEKEKKAQAKEVGMIRTEVSAAEIAEEMEKERRVFQLQMCEYLIKFNEIKTKKGIELLQHLVEYYHAQNNYFKDGLKTIAHFGTYIEDLSMKLQAIRQKQDEEKKKLIELKTLLRSTPDFDRVENVVTEKGTAYSLHQLQGDKNHGVTRSGHLYKKSEGKVRRVWQKRRCRVTEDGFLDICHADETKPPTRVNLLTCQIKPVPDEKRSFDLISYNRPYHFQAEDEADQKAWMSVLINCKEKALAKSFQHEPGHQQMSPGLMELQKTIIKHIQNLPGNDQCCDCGSRNDVTWISINFGIVVCIQCSGVHRDLGVHHSRIQSLTLDNLKTAHLLIARAMGNNQLNEILEATMGKSMKIHPESSMEERYDFIRAKYVAKRYIMRTCADETDLRVDLEQAVINADLSQLLQVWAEGADFTAPLPSSECGETSLHLAVLREMGSSLHIVDFLIQNMPPQGLNKQTTLDPLTNTFSDGGKNTPLHFCAMYDRRECMKLLLRSGADYDLKNSNNKTSLDLAIEKGNDVCKEMLEQAMRREKGAFDHINTDWNLPPPHDDGSTDFSDDDTGMDERKRTSRPPSFIGDSPITLRSRSSTCDSIKSGTSPTISVNSTSSINRQISIGFGLGSSPKQQMSFPQYGSAGITGGASSPSSLTSRSSHSIASNQSRKSTAMNLANAAASASAKKRNAPNAPANSSSQPQPIYGTLPHSVGRYQQSYDLSDIYNTSNNISTLPHPPRNSITQTTNNNNNNQQQPQQHFDNKVYERFEPYMMQTNKASHKRSPSSDSITRSINLAGAKLVLPPAGEIPQLKPVNPNRPRMPPPSAPSNEKSVANGQSSESLNSLNDGQSASRVQATAPIRKSFNDSITNSSSYGDYGKYGDLDSSLDISNNVNSISSFLSEDRSPGSSPGVTIQPINYAGLKRCRALYDCNADNDDELEFKEGEILVVLNERTDDENWMEGVIENDPSRRGMFPSSIPTLYIITPTYKRPTQLPDMTRVGYIFKHVENIFWIVAEDASVPTPTIEMLLEKLKIPHVYLLTPMPEEYDPEKTGLLKPKGVSNRLRALEWIKANATDGVFYFADDDNTYDPELFEEMRYTNTVSICPVGLCTEKLLTTPIIRDGKVVDFYPGFAGIKWPIDMANFAVNVKFFLSRPNATMPYIGGGEENGFLESLSPFEPHELELIASECTKVLVWHTRTVSNKPPPEANIDKYIDTNLPSLIKTTPFDSTGLPHILEHNVLCGSKKFPVQGWRLEHKELENKNSEYIFKGVVYNEMKGAFSENSAIFGQNMFNKLLPEHTYGFVSGGDPVDIPSLTHEDLVNFHQKYYHPSNSRVFSYGNFELEKNLDYVNDYLSDFHRIDSQFSEVPNQNRWREAKKLHITSRYDNMGAPLEKQNQIGIGFLMSDIRDIYETFLMHFITELLVKGPNSYFYKSLIEPNISGGYSQMTGYDATIKDTMFVLGLQDVDRNDFEKIQQIFDATIDQVIEQGFDERHINSVIHNLELQMKHQTTKFGLGLLFSLTPLMNHNGDVIQAVNLTQQNEMLKSNIKSNPKYLQEKVQQYFKDNRHKLVLTMSPDDNYERKFVERETGNLQNKIKNLDEDGKSRVFDDGKALASVQKAREDINCLPCLQLSDVKIPAKHELLFERIQNVPIQICETNTNGVVYFRGLLDASTFSDDNKKLLPLFAQVVDQFGTKNHNYRDFDNLVSSKTSGLRFNVHVAENINDNSLYEVGLQFGSYSLRQNSLEMFEIISDLLTTVEFNDIKRFEMLLENYLSALSVGIADSGHVYAMQNANGLVTESGRLKESMMGIEHLNYMKQLMKTRTSVEILEEIKEIGRKLLSRSPVRCALNVTTSDLVDQTKNVKRFLQQLPLDKTDIQWNKSKILQSHCRHNLMNIPINYCAKSIFTVPYIHKDFTSLRVLGRILSSKYLLPVVREQNGAYGAGAKVSIDGLFNFFSYRDPNTRRTLDTFDNSNKWVHESIDKIIDEQALFEAKLGILQQLDAPISPMDIGLESFKHGISHDIFTKQRESILSTSLKDIKNVSEKYLNDANGIVSGKSVIGQANDELKQTKNEKWIFSSCNCIIKPLKKIKMSENEDMIKHFMDVTGVNKERASFYLESANFQLQVALSSFFEEDPANNQVEPIEDSPDENEDVPVSQAKPVKKESKPTAKNFATLSSLNTSSSGDESDEKGQAFYAGGSQTSGQQILGPPRKNPIKDYVSEVFRQAQSGNMEQFDSDEGPGASRETPRAFVGTGYRLGQTDDDHIAIPSTSSRKKENECDTVTVRVYRQGFTVDDGDLRPYEEPRNREFFESITHNEIPAELRKQGRTMVHVNVEDHLSEDFVKKAPRFKAFTGSGHTLGSPTPTMTDDAQPQSSVVASGNPSENEAKANENLNFQSDQPSTMVSIRLADGGRLSARFNLTHTIQNIRQFIGTARPEYQGRNFALLTTFPNKELVNHEDTIEKAGLQNAAILQRLK</sequence>
<dbReference type="PROSITE" id="PS50033">
    <property type="entry name" value="UBX"/>
    <property type="match status" value="1"/>
</dbReference>
<dbReference type="CDD" id="cd01770">
    <property type="entry name" value="UBX_UBXN2"/>
    <property type="match status" value="1"/>
</dbReference>
<feature type="region of interest" description="Disordered" evidence="35">
    <location>
        <begin position="878"/>
        <end position="909"/>
    </location>
</feature>
<dbReference type="PROSITE" id="PS50088">
    <property type="entry name" value="ANK_REPEAT"/>
    <property type="match status" value="1"/>
</dbReference>
<dbReference type="PRINTS" id="PR00405">
    <property type="entry name" value="REVINTRACTNG"/>
</dbReference>
<dbReference type="Pfam" id="PF08367">
    <property type="entry name" value="M16C_assoc"/>
    <property type="match status" value="1"/>
</dbReference>
<dbReference type="Pfam" id="PF14555">
    <property type="entry name" value="UBA_4"/>
    <property type="match status" value="1"/>
</dbReference>
<dbReference type="EC" id="2.4.1.135" evidence="9"/>
<dbReference type="SMART" id="SM01264">
    <property type="entry name" value="M16C_associated"/>
    <property type="match status" value="1"/>
</dbReference>
<feature type="domain" description="PH" evidence="37">
    <location>
        <begin position="305"/>
        <end position="399"/>
    </location>
</feature>
<feature type="compositionally biased region" description="Low complexity" evidence="35">
    <location>
        <begin position="802"/>
        <end position="817"/>
    </location>
</feature>
<evidence type="ECO:0000256" key="33">
    <source>
        <dbReference type="PROSITE-ProRule" id="PRU00288"/>
    </source>
</evidence>
<evidence type="ECO:0000256" key="32">
    <source>
        <dbReference type="PROSITE-ProRule" id="PRU00192"/>
    </source>
</evidence>
<feature type="region of interest" description="Disordered" evidence="35">
    <location>
        <begin position="698"/>
        <end position="765"/>
    </location>
</feature>
<dbReference type="PANTHER" id="PTHR45854">
    <property type="entry name" value="ASAP FAMILY MEMBER"/>
    <property type="match status" value="1"/>
</dbReference>
<dbReference type="InterPro" id="IPR001012">
    <property type="entry name" value="UBX_dom"/>
</dbReference>
<feature type="compositionally biased region" description="Acidic residues" evidence="35">
    <location>
        <begin position="2296"/>
        <end position="2306"/>
    </location>
</feature>
<feature type="active site" description="Proton donor/acceptor" evidence="29">
    <location>
        <position position="1319"/>
    </location>
</feature>
<evidence type="ECO:0000256" key="19">
    <source>
        <dbReference type="ARBA" id="ARBA00022968"/>
    </source>
</evidence>
<dbReference type="Pfam" id="PF03360">
    <property type="entry name" value="Glyco_transf_43"/>
    <property type="match status" value="1"/>
</dbReference>
<evidence type="ECO:0000256" key="3">
    <source>
        <dbReference type="ARBA" id="ARBA00004173"/>
    </source>
</evidence>
<dbReference type="SMART" id="SM00326">
    <property type="entry name" value="SH3"/>
    <property type="match status" value="1"/>
</dbReference>
<dbReference type="Gene3D" id="1.10.8.10">
    <property type="entry name" value="DNA helicase RuvA subunit, C-terminal domain"/>
    <property type="match status" value="1"/>
</dbReference>
<accession>A0A1J1J935</accession>
<dbReference type="InterPro" id="IPR055130">
    <property type="entry name" value="PreP_C"/>
</dbReference>
<feature type="compositionally biased region" description="Polar residues" evidence="35">
    <location>
        <begin position="2509"/>
        <end position="2538"/>
    </location>
</feature>
<dbReference type="InterPro" id="IPR027267">
    <property type="entry name" value="AH/BAR_dom_sf"/>
</dbReference>
<dbReference type="Pfam" id="PF22516">
    <property type="entry name" value="PreP_C"/>
    <property type="match status" value="1"/>
</dbReference>
<comment type="cofactor">
    <cofactor evidence="1 30">
        <name>Mn(2+)</name>
        <dbReference type="ChEBI" id="CHEBI:29035"/>
    </cofactor>
</comment>
<comment type="similarity">
    <text evidence="7">Belongs to the peptidase M16 family. PreP subfamily.</text>
</comment>
<dbReference type="InterPro" id="IPR001452">
    <property type="entry name" value="SH3_domain"/>
</dbReference>
<evidence type="ECO:0000313" key="42">
    <source>
        <dbReference type="Proteomes" id="UP000183832"/>
    </source>
</evidence>
<keyword evidence="42" id="KW-1185">Reference proteome</keyword>
<dbReference type="CDD" id="cd13251">
    <property type="entry name" value="PH_ASAP"/>
    <property type="match status" value="1"/>
</dbReference>
<dbReference type="FunFam" id="3.30.830.10:FF:000009">
    <property type="entry name" value="Presequence protease, mitochondrial"/>
    <property type="match status" value="1"/>
</dbReference>
<keyword evidence="12" id="KW-0645">Protease</keyword>
<dbReference type="CDD" id="cd14348">
    <property type="entry name" value="UBA_p47"/>
    <property type="match status" value="1"/>
</dbReference>
<evidence type="ECO:0000256" key="23">
    <source>
        <dbReference type="ARBA" id="ARBA00023049"/>
    </source>
</evidence>
<evidence type="ECO:0000256" key="12">
    <source>
        <dbReference type="ARBA" id="ARBA00022670"/>
    </source>
</evidence>
<evidence type="ECO:0000256" key="11">
    <source>
        <dbReference type="ARBA" id="ARBA00022490"/>
    </source>
</evidence>
<dbReference type="OrthoDB" id="435430at2759"/>
<dbReference type="SUPFAM" id="SSF50729">
    <property type="entry name" value="PH domain-like"/>
    <property type="match status" value="1"/>
</dbReference>
<evidence type="ECO:0000256" key="35">
    <source>
        <dbReference type="SAM" id="MobiDB-lite"/>
    </source>
</evidence>
<dbReference type="InterPro" id="IPR005027">
    <property type="entry name" value="Glyco_trans_43"/>
</dbReference>
<evidence type="ECO:0000259" key="39">
    <source>
        <dbReference type="PROSITE" id="PS50115"/>
    </source>
</evidence>
<dbReference type="CDD" id="cd07604">
    <property type="entry name" value="BAR_ASAPs"/>
    <property type="match status" value="1"/>
</dbReference>
<dbReference type="InterPro" id="IPR007863">
    <property type="entry name" value="Peptidase_M16_C"/>
</dbReference>
<feature type="domain" description="SH3" evidence="36">
    <location>
        <begin position="1072"/>
        <end position="1136"/>
    </location>
</feature>
<dbReference type="GO" id="GO:0006508">
    <property type="term" value="P:proteolysis"/>
    <property type="evidence" value="ECO:0007669"/>
    <property type="project" value="UniProtKB-KW"/>
</dbReference>
<dbReference type="FunFam" id="1.10.220.150:FF:000016">
    <property type="entry name" value="Uncharacterized protein, isoform B"/>
    <property type="match status" value="1"/>
</dbReference>
<evidence type="ECO:0000256" key="34">
    <source>
        <dbReference type="SAM" id="Coils"/>
    </source>
</evidence>
<dbReference type="SUPFAM" id="SSF53448">
    <property type="entry name" value="Nucleotide-diphospho-sugar transferases"/>
    <property type="match status" value="1"/>
</dbReference>
<keyword evidence="18" id="KW-0862">Zinc</keyword>
<name>A0A1J1J935_9DIPT</name>
<keyword evidence="33" id="KW-0863">Zinc-finger</keyword>
<evidence type="ECO:0000256" key="30">
    <source>
        <dbReference type="PIRSR" id="PIRSR605027-3"/>
    </source>
</evidence>
<evidence type="ECO:0000256" key="1">
    <source>
        <dbReference type="ARBA" id="ARBA00001936"/>
    </source>
</evidence>
<evidence type="ECO:0000256" key="21">
    <source>
        <dbReference type="ARBA" id="ARBA00023034"/>
    </source>
</evidence>
<feature type="region of interest" description="Disordered" evidence="35">
    <location>
        <begin position="2292"/>
        <end position="2368"/>
    </location>
</feature>
<dbReference type="Pfam" id="PF05193">
    <property type="entry name" value="Peptidase_M16_C"/>
    <property type="match status" value="1"/>
</dbReference>
<keyword evidence="19" id="KW-0735">Signal-anchor</keyword>
<dbReference type="InterPro" id="IPR036770">
    <property type="entry name" value="Ankyrin_rpt-contain_sf"/>
</dbReference>
<evidence type="ECO:0000256" key="13">
    <source>
        <dbReference type="ARBA" id="ARBA00022679"/>
    </source>
</evidence>
<dbReference type="GO" id="GO:0071944">
    <property type="term" value="C:cell periphery"/>
    <property type="evidence" value="ECO:0007669"/>
    <property type="project" value="UniProtKB-ARBA"/>
</dbReference>
<feature type="compositionally biased region" description="Polar residues" evidence="35">
    <location>
        <begin position="742"/>
        <end position="765"/>
    </location>
</feature>
<dbReference type="Pfam" id="PF12796">
    <property type="entry name" value="Ank_2"/>
    <property type="match status" value="1"/>
</dbReference>
<dbReference type="InterPro" id="IPR011993">
    <property type="entry name" value="PH-like_dom_sf"/>
</dbReference>
<evidence type="ECO:0000256" key="31">
    <source>
        <dbReference type="PROSITE-ProRule" id="PRU00023"/>
    </source>
</evidence>
<evidence type="ECO:0000256" key="27">
    <source>
        <dbReference type="ARBA" id="ARBA00023211"/>
    </source>
</evidence>
<feature type="compositionally biased region" description="Polar residues" evidence="35">
    <location>
        <begin position="818"/>
        <end position="827"/>
    </location>
</feature>
<keyword evidence="22 31" id="KW-0040">ANK repeat</keyword>
<dbReference type="Gene3D" id="3.10.20.90">
    <property type="entry name" value="Phosphatidylinositol 3-kinase Catalytic Subunit, Chain A, domain 1"/>
    <property type="match status" value="1"/>
</dbReference>
<keyword evidence="10 32" id="KW-0728">SH3 domain</keyword>
<feature type="region of interest" description="Disordered" evidence="35">
    <location>
        <begin position="786"/>
        <end position="862"/>
    </location>
</feature>
<protein>
    <recommendedName>
        <fullName evidence="9">galactosylgalactosylxylosylprotein 3-beta-glucuronosyltransferase</fullName>
        <ecNumber evidence="9">2.4.1.135</ecNumber>
    </recommendedName>
</protein>
<proteinExistence type="inferred from homology"/>
<feature type="compositionally biased region" description="Polar residues" evidence="35">
    <location>
        <begin position="2325"/>
        <end position="2338"/>
    </location>
</feature>
<dbReference type="GO" id="GO:0015018">
    <property type="term" value="F:galactosylgalactosylxylosylprotein 3-beta-glucuronosyltransferase activity"/>
    <property type="evidence" value="ECO:0007669"/>
    <property type="project" value="UniProtKB-EC"/>
</dbReference>
<dbReference type="PROSITE" id="PS50003">
    <property type="entry name" value="PH_DOMAIN"/>
    <property type="match status" value="1"/>
</dbReference>
<keyword evidence="26" id="KW-0325">Glycoprotein</keyword>
<dbReference type="FunFam" id="3.90.550.10:FF:000044">
    <property type="entry name" value="Galactosylgalactosylxylosylprotein 3-beta-glucuronosyltransferase"/>
    <property type="match status" value="1"/>
</dbReference>
<dbReference type="SMART" id="SM00166">
    <property type="entry name" value="UBX"/>
    <property type="match status" value="1"/>
</dbReference>
<dbReference type="Proteomes" id="UP000183832">
    <property type="component" value="Unassembled WGS sequence"/>
</dbReference>
<evidence type="ECO:0000256" key="10">
    <source>
        <dbReference type="ARBA" id="ARBA00022443"/>
    </source>
</evidence>
<feature type="compositionally biased region" description="Polar residues" evidence="35">
    <location>
        <begin position="982"/>
        <end position="1007"/>
    </location>
</feature>
<dbReference type="SMART" id="SM00248">
    <property type="entry name" value="ANK"/>
    <property type="match status" value="2"/>
</dbReference>
<dbReference type="SUPFAM" id="SSF54236">
    <property type="entry name" value="Ubiquitin-like"/>
    <property type="match status" value="1"/>
</dbReference>
<dbReference type="Gene3D" id="1.20.1270.60">
    <property type="entry name" value="Arfaptin homology (AH) domain/BAR domain"/>
    <property type="match status" value="1"/>
</dbReference>
<feature type="coiled-coil region" evidence="34">
    <location>
        <begin position="245"/>
        <end position="272"/>
    </location>
</feature>
<evidence type="ECO:0000256" key="17">
    <source>
        <dbReference type="ARBA" id="ARBA00022801"/>
    </source>
</evidence>
<dbReference type="Gene3D" id="3.30.420.210">
    <property type="entry name" value="SEP domain"/>
    <property type="match status" value="1"/>
</dbReference>
<dbReference type="Gene3D" id="3.90.550.10">
    <property type="entry name" value="Spore Coat Polysaccharide Biosynthesis Protein SpsA, Chain A"/>
    <property type="match status" value="1"/>
</dbReference>
<dbReference type="GO" id="GO:0008237">
    <property type="term" value="F:metallopeptidase activity"/>
    <property type="evidence" value="ECO:0007669"/>
    <property type="project" value="UniProtKB-KW"/>
</dbReference>
<dbReference type="InterPro" id="IPR013578">
    <property type="entry name" value="Peptidase_M16C_assoc"/>
</dbReference>
<dbReference type="SUPFAM" id="SSF103657">
    <property type="entry name" value="BAR/IMD domain-like"/>
    <property type="match status" value="1"/>
</dbReference>
<keyword evidence="15 30" id="KW-0479">Metal-binding</keyword>
<dbReference type="Pfam" id="PF08059">
    <property type="entry name" value="SEP"/>
    <property type="match status" value="1"/>
</dbReference>
<keyword evidence="21" id="KW-0333">Golgi apparatus</keyword>
<keyword evidence="27 30" id="KW-0464">Manganese</keyword>
<dbReference type="Pfam" id="PF01412">
    <property type="entry name" value="ArfGap"/>
    <property type="match status" value="1"/>
</dbReference>
<dbReference type="EMBL" id="CVRI01000075">
    <property type="protein sequence ID" value="CRL08570.1"/>
    <property type="molecule type" value="Genomic_DNA"/>
</dbReference>
<evidence type="ECO:0000256" key="16">
    <source>
        <dbReference type="ARBA" id="ARBA00022737"/>
    </source>
</evidence>
<evidence type="ECO:0000313" key="41">
    <source>
        <dbReference type="EMBL" id="CRL08570.1"/>
    </source>
</evidence>
<keyword evidence="13" id="KW-0808">Transferase</keyword>
<evidence type="ECO:0000256" key="4">
    <source>
        <dbReference type="ARBA" id="ARBA00004323"/>
    </source>
</evidence>
<evidence type="ECO:0000256" key="14">
    <source>
        <dbReference type="ARBA" id="ARBA00022692"/>
    </source>
</evidence>
<feature type="binding site" evidence="30">
    <location>
        <position position="1237"/>
    </location>
    <ligand>
        <name>Mn(2+)</name>
        <dbReference type="ChEBI" id="CHEBI:29035"/>
    </ligand>
</feature>
<dbReference type="FunFam" id="3.30.830.10:FF:000013">
    <property type="entry name" value="Mitochondrial presequence protease"/>
    <property type="match status" value="1"/>
</dbReference>
<evidence type="ECO:0000256" key="8">
    <source>
        <dbReference type="ARBA" id="ARBA00007706"/>
    </source>
</evidence>
<dbReference type="InterPro" id="IPR011249">
    <property type="entry name" value="Metalloenz_LuxS/M16"/>
</dbReference>
<evidence type="ECO:0000259" key="37">
    <source>
        <dbReference type="PROSITE" id="PS50003"/>
    </source>
</evidence>
<dbReference type="Pfam" id="PF00169">
    <property type="entry name" value="PH"/>
    <property type="match status" value="1"/>
</dbReference>
<comment type="cofactor">
    <cofactor evidence="2">
        <name>Zn(2+)</name>
        <dbReference type="ChEBI" id="CHEBI:29105"/>
    </cofactor>
</comment>
<evidence type="ECO:0000256" key="18">
    <source>
        <dbReference type="ARBA" id="ARBA00022833"/>
    </source>
</evidence>
<dbReference type="STRING" id="568069.A0A1J1J935"/>
<keyword evidence="23" id="KW-0482">Metalloprotease</keyword>
<dbReference type="PROSITE" id="PS50002">
    <property type="entry name" value="SH3"/>
    <property type="match status" value="1"/>
</dbReference>
<dbReference type="InterPro" id="IPR029044">
    <property type="entry name" value="Nucleotide-diphossugar_trans"/>
</dbReference>
<dbReference type="InterPro" id="IPR037278">
    <property type="entry name" value="ARFGAP/RecO"/>
</dbReference>
<comment type="catalytic activity">
    <reaction evidence="28">
        <text>3-O-(beta-D-galactosyl-(1-&gt;3)-beta-D-galactosyl-(1-&gt;4)-beta-D-xylosyl)-L-seryl-[protein] + UDP-alpha-D-glucuronate = 3-O-(beta-D-GlcA-(1-&gt;3)-beta-D-Gal-(1-&gt;3)-beta-D-Gal-(1-&gt;4)-beta-D-Xyl)-L-seryl-[protein] + UDP + H(+)</text>
        <dbReference type="Rhea" id="RHEA:24168"/>
        <dbReference type="Rhea" id="RHEA-COMP:12571"/>
        <dbReference type="Rhea" id="RHEA-COMP:12573"/>
        <dbReference type="ChEBI" id="CHEBI:15378"/>
        <dbReference type="ChEBI" id="CHEBI:58052"/>
        <dbReference type="ChEBI" id="CHEBI:58223"/>
        <dbReference type="ChEBI" id="CHEBI:132090"/>
        <dbReference type="ChEBI" id="CHEBI:132093"/>
        <dbReference type="EC" id="2.4.1.135"/>
    </reaction>
</comment>
<feature type="region of interest" description="Disordered" evidence="35">
    <location>
        <begin position="956"/>
        <end position="1010"/>
    </location>
</feature>
<dbReference type="SUPFAM" id="SSF102848">
    <property type="entry name" value="NSFL1 (p97 ATPase) cofactor p47, SEP domain"/>
    <property type="match status" value="1"/>
</dbReference>
<dbReference type="GO" id="GO:0000139">
    <property type="term" value="C:Golgi membrane"/>
    <property type="evidence" value="ECO:0007669"/>
    <property type="project" value="UniProtKB-SubCell"/>
</dbReference>
<comment type="subcellular location">
    <subcellularLocation>
        <location evidence="5">Cytoplasm</location>
    </subcellularLocation>
    <subcellularLocation>
        <location evidence="4">Golgi apparatus membrane</location>
        <topology evidence="4">Single-pass type II membrane protein</topology>
    </subcellularLocation>
    <subcellularLocation>
        <location evidence="3">Mitochondrion</location>
    </subcellularLocation>
</comment>
<dbReference type="Gene3D" id="2.30.29.30">
    <property type="entry name" value="Pleckstrin-homology domain (PH domain)/Phosphotyrosine-binding domain (PTB)"/>
    <property type="match status" value="1"/>
</dbReference>
<evidence type="ECO:0000256" key="9">
    <source>
        <dbReference type="ARBA" id="ARBA00012641"/>
    </source>
</evidence>
<dbReference type="CDD" id="cd08834">
    <property type="entry name" value="ArfGap_ASAP"/>
    <property type="match status" value="1"/>
</dbReference>
<keyword evidence="25" id="KW-0472">Membrane</keyword>
<dbReference type="Pfam" id="PF00789">
    <property type="entry name" value="UBX"/>
    <property type="match status" value="1"/>
</dbReference>
<dbReference type="GO" id="GO:0008270">
    <property type="term" value="F:zinc ion binding"/>
    <property type="evidence" value="ECO:0007669"/>
    <property type="project" value="UniProtKB-KW"/>
</dbReference>
<dbReference type="SUPFAM" id="SSF48403">
    <property type="entry name" value="Ankyrin repeat"/>
    <property type="match status" value="1"/>
</dbReference>
<dbReference type="InterPro" id="IPR036241">
    <property type="entry name" value="NSFL1C_SEP_dom_sf"/>
</dbReference>
<comment type="pathway">
    <text evidence="6">Protein modification; protein glycosylation.</text>
</comment>
<dbReference type="FunFam" id="2.30.29.30:FF:000322">
    <property type="entry name" value="Uncharacterized protein, isoform B"/>
    <property type="match status" value="1"/>
</dbReference>
<dbReference type="GO" id="GO:0048699">
    <property type="term" value="P:generation of neurons"/>
    <property type="evidence" value="ECO:0007669"/>
    <property type="project" value="UniProtKB-ARBA"/>
</dbReference>
<dbReference type="InterPro" id="IPR038508">
    <property type="entry name" value="ArfGAP_dom_sf"/>
</dbReference>
<keyword evidence="14" id="KW-0812">Transmembrane</keyword>
<evidence type="ECO:0000256" key="15">
    <source>
        <dbReference type="ARBA" id="ARBA00022723"/>
    </source>
</evidence>
<dbReference type="InterPro" id="IPR001164">
    <property type="entry name" value="ArfGAP_dom"/>
</dbReference>
<dbReference type="Pfam" id="PF16746">
    <property type="entry name" value="BAR_3"/>
    <property type="match status" value="1"/>
</dbReference>
<dbReference type="SUPFAM" id="SSF46934">
    <property type="entry name" value="UBA-like"/>
    <property type="match status" value="1"/>
</dbReference>
<keyword evidence="16" id="KW-0677">Repeat</keyword>
<dbReference type="GO" id="GO:0005096">
    <property type="term" value="F:GTPase activator activity"/>
    <property type="evidence" value="ECO:0007669"/>
    <property type="project" value="InterPro"/>
</dbReference>
<dbReference type="Gene3D" id="3.30.830.10">
    <property type="entry name" value="Metalloenzyme, LuxS/M16 peptidase-like"/>
    <property type="match status" value="5"/>
</dbReference>
<comment type="similarity">
    <text evidence="8">Belongs to the glycosyltransferase 43 family.</text>
</comment>
<evidence type="ECO:0000259" key="40">
    <source>
        <dbReference type="PROSITE" id="PS51399"/>
    </source>
</evidence>
<keyword evidence="20" id="KW-1133">Transmembrane helix</keyword>
<dbReference type="InterPro" id="IPR004148">
    <property type="entry name" value="BAR_dom"/>
</dbReference>
<dbReference type="Gene3D" id="2.30.30.40">
    <property type="entry name" value="SH3 Domains"/>
    <property type="match status" value="1"/>
</dbReference>
<evidence type="ECO:0000256" key="28">
    <source>
        <dbReference type="ARBA" id="ARBA00047979"/>
    </source>
</evidence>
<dbReference type="SUPFAM" id="SSF57863">
    <property type="entry name" value="ArfGap/RecO-like zinc finger"/>
    <property type="match status" value="1"/>
</dbReference>
<gene>
    <name evidence="41" type="primary">putative Presequence protease</name>
    <name evidence="41" type="ORF">CLUMA_CG021293</name>
</gene>